<keyword evidence="1" id="KW-0472">Membrane</keyword>
<name>A0ABU9AMA9_9BACT</name>
<evidence type="ECO:0000313" key="2">
    <source>
        <dbReference type="EMBL" id="MEK7948852.1"/>
    </source>
</evidence>
<comment type="caution">
    <text evidence="2">The sequence shown here is derived from an EMBL/GenBank/DDBJ whole genome shotgun (WGS) entry which is preliminary data.</text>
</comment>
<evidence type="ECO:0000313" key="3">
    <source>
        <dbReference type="Proteomes" id="UP001371305"/>
    </source>
</evidence>
<feature type="transmembrane region" description="Helical" evidence="1">
    <location>
        <begin position="85"/>
        <end position="108"/>
    </location>
</feature>
<evidence type="ECO:0008006" key="4">
    <source>
        <dbReference type="Google" id="ProtNLM"/>
    </source>
</evidence>
<accession>A0ABU9AMA9</accession>
<reference evidence="2 3" key="1">
    <citation type="submission" date="2024-04" db="EMBL/GenBank/DDBJ databases">
        <title>Luteolibacter sp. isolated from soil.</title>
        <authorList>
            <person name="An J."/>
        </authorList>
    </citation>
    <scope>NUCLEOTIDE SEQUENCE [LARGE SCALE GENOMIC DNA]</scope>
    <source>
        <strain evidence="2 3">Y139</strain>
    </source>
</reference>
<proteinExistence type="predicted"/>
<keyword evidence="1" id="KW-1133">Transmembrane helix</keyword>
<evidence type="ECO:0000256" key="1">
    <source>
        <dbReference type="SAM" id="Phobius"/>
    </source>
</evidence>
<gene>
    <name evidence="2" type="ORF">WKV53_00010</name>
</gene>
<protein>
    <recommendedName>
        <fullName evidence="4">Major facilitator superfamily (MFS) profile domain-containing protein</fullName>
    </recommendedName>
</protein>
<organism evidence="2 3">
    <name type="scientific">Luteolibacter soli</name>
    <dbReference type="NCBI Taxonomy" id="3135280"/>
    <lineage>
        <taxon>Bacteria</taxon>
        <taxon>Pseudomonadati</taxon>
        <taxon>Verrucomicrobiota</taxon>
        <taxon>Verrucomicrobiia</taxon>
        <taxon>Verrucomicrobiales</taxon>
        <taxon>Verrucomicrobiaceae</taxon>
        <taxon>Luteolibacter</taxon>
    </lineage>
</organism>
<dbReference type="RefSeq" id="WP_341402182.1">
    <property type="nucleotide sequence ID" value="NZ_JBBUKT010000001.1"/>
</dbReference>
<keyword evidence="3" id="KW-1185">Reference proteome</keyword>
<feature type="transmembrane region" description="Helical" evidence="1">
    <location>
        <begin position="31"/>
        <end position="52"/>
    </location>
</feature>
<dbReference type="EMBL" id="JBBUKT010000001">
    <property type="protein sequence ID" value="MEK7948852.1"/>
    <property type="molecule type" value="Genomic_DNA"/>
</dbReference>
<keyword evidence="1" id="KW-0812">Transmembrane</keyword>
<feature type="transmembrane region" description="Helical" evidence="1">
    <location>
        <begin position="59"/>
        <end position="79"/>
    </location>
</feature>
<sequence length="118" mass="12053">MFVLCAAMLFGGAAGSWFAVAEGSSLWLQGLQLATGSMAMGVVVSIAGSLLFGRNPIRWGLGVPVMVYLAGMLVALISGRDGSVGLLYGAPLFLGVTIAAGMVTAFLIDGIFGRPERA</sequence>
<dbReference type="Proteomes" id="UP001371305">
    <property type="component" value="Unassembled WGS sequence"/>
</dbReference>